<reference evidence="5" key="1">
    <citation type="journal article" date="2012" name="Science">
        <title>The Paleozoic origin of enzymatic lignin decomposition reconstructed from 31 fungal genomes.</title>
        <authorList>
            <person name="Floudas D."/>
            <person name="Binder M."/>
            <person name="Riley R."/>
            <person name="Barry K."/>
            <person name="Blanchette R.A."/>
            <person name="Henrissat B."/>
            <person name="Martinez A.T."/>
            <person name="Otillar R."/>
            <person name="Spatafora J.W."/>
            <person name="Yadav J.S."/>
            <person name="Aerts A."/>
            <person name="Benoit I."/>
            <person name="Boyd A."/>
            <person name="Carlson A."/>
            <person name="Copeland A."/>
            <person name="Coutinho P.M."/>
            <person name="de Vries R.P."/>
            <person name="Ferreira P."/>
            <person name="Findley K."/>
            <person name="Foster B."/>
            <person name="Gaskell J."/>
            <person name="Glotzer D."/>
            <person name="Gorecki P."/>
            <person name="Heitman J."/>
            <person name="Hesse C."/>
            <person name="Hori C."/>
            <person name="Igarashi K."/>
            <person name="Jurgens J.A."/>
            <person name="Kallen N."/>
            <person name="Kersten P."/>
            <person name="Kohler A."/>
            <person name="Kuees U."/>
            <person name="Kumar T.K.A."/>
            <person name="Kuo A."/>
            <person name="LaButti K."/>
            <person name="Larrondo L.F."/>
            <person name="Lindquist E."/>
            <person name="Ling A."/>
            <person name="Lombard V."/>
            <person name="Lucas S."/>
            <person name="Lundell T."/>
            <person name="Martin R."/>
            <person name="McLaughlin D.J."/>
            <person name="Morgenstern I."/>
            <person name="Morin E."/>
            <person name="Murat C."/>
            <person name="Nagy L.G."/>
            <person name="Nolan M."/>
            <person name="Ohm R.A."/>
            <person name="Patyshakuliyeva A."/>
            <person name="Rokas A."/>
            <person name="Ruiz-Duenas F.J."/>
            <person name="Sabat G."/>
            <person name="Salamov A."/>
            <person name="Samejima M."/>
            <person name="Schmutz J."/>
            <person name="Slot J.C."/>
            <person name="St John F."/>
            <person name="Stenlid J."/>
            <person name="Sun H."/>
            <person name="Sun S."/>
            <person name="Syed K."/>
            <person name="Tsang A."/>
            <person name="Wiebenga A."/>
            <person name="Young D."/>
            <person name="Pisabarro A."/>
            <person name="Eastwood D.C."/>
            <person name="Martin F."/>
            <person name="Cullen D."/>
            <person name="Grigoriev I.V."/>
            <person name="Hibbett D.S."/>
        </authorList>
    </citation>
    <scope>NUCLEOTIDE SEQUENCE [LARGE SCALE GENOMIC DNA]</scope>
    <source>
        <strain evidence="5">FP-101664</strain>
    </source>
</reference>
<keyword evidence="1" id="KW-0862">Zinc</keyword>
<dbReference type="KEGG" id="tvs:TRAVEDRAFT_54654"/>
<organism evidence="4 5">
    <name type="scientific">Trametes versicolor (strain FP-101664)</name>
    <name type="common">White-rot fungus</name>
    <name type="synonym">Coriolus versicolor</name>
    <dbReference type="NCBI Taxonomy" id="717944"/>
    <lineage>
        <taxon>Eukaryota</taxon>
        <taxon>Fungi</taxon>
        <taxon>Dikarya</taxon>
        <taxon>Basidiomycota</taxon>
        <taxon>Agaricomycotina</taxon>
        <taxon>Agaricomycetes</taxon>
        <taxon>Polyporales</taxon>
        <taxon>Polyporaceae</taxon>
        <taxon>Trametes</taxon>
    </lineage>
</organism>
<dbReference type="GeneID" id="19417480"/>
<keyword evidence="5" id="KW-1185">Reference proteome</keyword>
<dbReference type="RefSeq" id="XP_008045782.1">
    <property type="nucleotide sequence ID" value="XM_008047591.1"/>
</dbReference>
<feature type="region of interest" description="Disordered" evidence="2">
    <location>
        <begin position="190"/>
        <end position="222"/>
    </location>
</feature>
<dbReference type="GO" id="GO:0008270">
    <property type="term" value="F:zinc ion binding"/>
    <property type="evidence" value="ECO:0007669"/>
    <property type="project" value="UniProtKB-KW"/>
</dbReference>
<feature type="domain" description="RING-type" evidence="3">
    <location>
        <begin position="5"/>
        <end position="48"/>
    </location>
</feature>
<keyword evidence="1" id="KW-0479">Metal-binding</keyword>
<dbReference type="Proteomes" id="UP000054317">
    <property type="component" value="Unassembled WGS sequence"/>
</dbReference>
<evidence type="ECO:0000259" key="3">
    <source>
        <dbReference type="PROSITE" id="PS50089"/>
    </source>
</evidence>
<keyword evidence="1" id="KW-0863">Zinc-finger</keyword>
<dbReference type="InterPro" id="IPR013083">
    <property type="entry name" value="Znf_RING/FYVE/PHD"/>
</dbReference>
<evidence type="ECO:0000256" key="1">
    <source>
        <dbReference type="PROSITE-ProRule" id="PRU00175"/>
    </source>
</evidence>
<evidence type="ECO:0000313" key="5">
    <source>
        <dbReference type="Proteomes" id="UP000054317"/>
    </source>
</evidence>
<sequence length="222" mass="24744">MLPKCPICDVQLSNQRTGERAIILEDCCHVVCRKCFRSILRSAQPRCPFRCGEDQPDLTTHDGRILDFSLQPANEAHDKPAAVKKRKAELVNAQEGSRKKLKRMRGEISALSRLIKNQEVVIASRSAHFASLSSNADRSRDEVLKKQKQLYQAQNRLATLEERSHTGTMSGVDTRTSIVSRMARRGSRAFLESSLRGSSSMPDAQRALLSPGKDGDLPDEQS</sequence>
<dbReference type="OrthoDB" id="2762226at2759"/>
<dbReference type="EMBL" id="JH711843">
    <property type="protein sequence ID" value="EIW51332.1"/>
    <property type="molecule type" value="Genomic_DNA"/>
</dbReference>
<evidence type="ECO:0000313" key="4">
    <source>
        <dbReference type="EMBL" id="EIW51332.1"/>
    </source>
</evidence>
<accession>R7S6Y0</accession>
<name>R7S6Y0_TRAVS</name>
<dbReference type="SUPFAM" id="SSF57850">
    <property type="entry name" value="RING/U-box"/>
    <property type="match status" value="1"/>
</dbReference>
<gene>
    <name evidence="4" type="ORF">TRAVEDRAFT_54654</name>
</gene>
<dbReference type="AlphaFoldDB" id="R7S6Y0"/>
<dbReference type="InterPro" id="IPR001841">
    <property type="entry name" value="Znf_RING"/>
</dbReference>
<proteinExistence type="predicted"/>
<dbReference type="PROSITE" id="PS50089">
    <property type="entry name" value="ZF_RING_2"/>
    <property type="match status" value="1"/>
</dbReference>
<evidence type="ECO:0000256" key="2">
    <source>
        <dbReference type="SAM" id="MobiDB-lite"/>
    </source>
</evidence>
<protein>
    <recommendedName>
        <fullName evidence="3">RING-type domain-containing protein</fullName>
    </recommendedName>
</protein>
<dbReference type="Gene3D" id="3.30.40.10">
    <property type="entry name" value="Zinc/RING finger domain, C3HC4 (zinc finger)"/>
    <property type="match status" value="1"/>
</dbReference>
<dbReference type="CDD" id="cd16449">
    <property type="entry name" value="RING-HC"/>
    <property type="match status" value="1"/>
</dbReference>